<organism evidence="7">
    <name type="scientific">marine sediment metagenome</name>
    <dbReference type="NCBI Taxonomy" id="412755"/>
    <lineage>
        <taxon>unclassified sequences</taxon>
        <taxon>metagenomes</taxon>
        <taxon>ecological metagenomes</taxon>
    </lineage>
</organism>
<evidence type="ECO:0000256" key="2">
    <source>
        <dbReference type="ARBA" id="ARBA00022475"/>
    </source>
</evidence>
<dbReference type="AlphaFoldDB" id="X1GBV1"/>
<evidence type="ECO:0000256" key="6">
    <source>
        <dbReference type="SAM" id="Phobius"/>
    </source>
</evidence>
<feature type="non-terminal residue" evidence="7">
    <location>
        <position position="128"/>
    </location>
</feature>
<evidence type="ECO:0000256" key="4">
    <source>
        <dbReference type="ARBA" id="ARBA00022989"/>
    </source>
</evidence>
<keyword evidence="3 6" id="KW-0812">Transmembrane</keyword>
<protein>
    <recommendedName>
        <fullName evidence="8">ABC transporter permease</fullName>
    </recommendedName>
</protein>
<dbReference type="Pfam" id="PF02653">
    <property type="entry name" value="BPD_transp_2"/>
    <property type="match status" value="1"/>
</dbReference>
<dbReference type="InterPro" id="IPR001851">
    <property type="entry name" value="ABC_transp_permease"/>
</dbReference>
<reference evidence="7" key="1">
    <citation type="journal article" date="2014" name="Front. Microbiol.">
        <title>High frequency of phylogenetically diverse reductive dehalogenase-homologous genes in deep subseafloor sedimentary metagenomes.</title>
        <authorList>
            <person name="Kawai M."/>
            <person name="Futagami T."/>
            <person name="Toyoda A."/>
            <person name="Takaki Y."/>
            <person name="Nishi S."/>
            <person name="Hori S."/>
            <person name="Arai W."/>
            <person name="Tsubouchi T."/>
            <person name="Morono Y."/>
            <person name="Uchiyama I."/>
            <person name="Ito T."/>
            <person name="Fujiyama A."/>
            <person name="Inagaki F."/>
            <person name="Takami H."/>
        </authorList>
    </citation>
    <scope>NUCLEOTIDE SEQUENCE</scope>
    <source>
        <strain evidence="7">Expedition CK06-06</strain>
    </source>
</reference>
<proteinExistence type="predicted"/>
<feature type="transmembrane region" description="Helical" evidence="6">
    <location>
        <begin position="62"/>
        <end position="85"/>
    </location>
</feature>
<keyword evidence="5 6" id="KW-0472">Membrane</keyword>
<gene>
    <name evidence="7" type="ORF">S03H2_36281</name>
</gene>
<dbReference type="PANTHER" id="PTHR43370:SF1">
    <property type="entry name" value="GUANOSINE ABC TRANSPORTER PERMEASE PROTEIN NUPQ"/>
    <property type="match status" value="1"/>
</dbReference>
<dbReference type="GO" id="GO:0005886">
    <property type="term" value="C:plasma membrane"/>
    <property type="evidence" value="ECO:0007669"/>
    <property type="project" value="UniProtKB-SubCell"/>
</dbReference>
<keyword evidence="2" id="KW-1003">Cell membrane</keyword>
<evidence type="ECO:0000256" key="1">
    <source>
        <dbReference type="ARBA" id="ARBA00004651"/>
    </source>
</evidence>
<dbReference type="PANTHER" id="PTHR43370">
    <property type="entry name" value="SUGAR ABC TRANSPORTER INTEGRAL MEMBRANE PROTEIN-RELATED"/>
    <property type="match status" value="1"/>
</dbReference>
<dbReference type="EMBL" id="BARU01022256">
    <property type="protein sequence ID" value="GAH54702.1"/>
    <property type="molecule type" value="Genomic_DNA"/>
</dbReference>
<evidence type="ECO:0000256" key="3">
    <source>
        <dbReference type="ARBA" id="ARBA00022692"/>
    </source>
</evidence>
<keyword evidence="4 6" id="KW-1133">Transmembrane helix</keyword>
<accession>X1GBV1</accession>
<sequence length="128" mass="13470">MEAIIIGIAKSAIRLATPYLYASIGETIGQLSGVLNLGVDGVMLMGAFSAFYTVLKTGNLILGLLVAIVVGGIFGLLIAFINVTLKAEQGISGIGVYIFGLGLSSLLFRTMVGTVQTVRITIIFFHFI</sequence>
<evidence type="ECO:0000313" key="7">
    <source>
        <dbReference type="EMBL" id="GAH54702.1"/>
    </source>
</evidence>
<evidence type="ECO:0008006" key="8">
    <source>
        <dbReference type="Google" id="ProtNLM"/>
    </source>
</evidence>
<name>X1GBV1_9ZZZZ</name>
<comment type="caution">
    <text evidence="7">The sequence shown here is derived from an EMBL/GenBank/DDBJ whole genome shotgun (WGS) entry which is preliminary data.</text>
</comment>
<dbReference type="GO" id="GO:0022857">
    <property type="term" value="F:transmembrane transporter activity"/>
    <property type="evidence" value="ECO:0007669"/>
    <property type="project" value="InterPro"/>
</dbReference>
<comment type="subcellular location">
    <subcellularLocation>
        <location evidence="1">Cell membrane</location>
        <topology evidence="1">Multi-pass membrane protein</topology>
    </subcellularLocation>
</comment>
<feature type="transmembrane region" description="Helical" evidence="6">
    <location>
        <begin position="91"/>
        <end position="112"/>
    </location>
</feature>
<evidence type="ECO:0000256" key="5">
    <source>
        <dbReference type="ARBA" id="ARBA00023136"/>
    </source>
</evidence>